<dbReference type="EMBL" id="CABVQD010000046">
    <property type="protein sequence ID" value="VWC43531.1"/>
    <property type="molecule type" value="Genomic_DNA"/>
</dbReference>
<evidence type="ECO:0000313" key="2">
    <source>
        <dbReference type="Proteomes" id="UP000494330"/>
    </source>
</evidence>
<sequence length="277" mass="29475">MNPHTRGSFTTRLVATPCASGLPSTASRYQMKAAKPVAKIATIAVVAALSACMTPTDSPLQTIAPLPIAGDGPCCGPVTAQGQQLLRALDRLDVEHHWPANREVRWDTGEPVGDPSSPVLGPDTHCSLFTAAVGNAVGIYLPRPPRDSQNFLSHTQLDFFESRAGREAGWFRVDTPAQAQALANRGYLVIFGYFRPKSAAGHAEGHVAVVRPSATRTAAQIREGGVLETHAGIHNHASAVARRGFPASEFPNLRYFAHAIDVDRSDPPAPSPQLGAR</sequence>
<dbReference type="AlphaFoldDB" id="A0A6J5E0X4"/>
<evidence type="ECO:0000313" key="1">
    <source>
        <dbReference type="EMBL" id="VWC43531.1"/>
    </source>
</evidence>
<organism evidence="1 2">
    <name type="scientific">Burkholderia paludis</name>
    <dbReference type="NCBI Taxonomy" id="1506587"/>
    <lineage>
        <taxon>Bacteria</taxon>
        <taxon>Pseudomonadati</taxon>
        <taxon>Pseudomonadota</taxon>
        <taxon>Betaproteobacteria</taxon>
        <taxon>Burkholderiales</taxon>
        <taxon>Burkholderiaceae</taxon>
        <taxon>Burkholderia</taxon>
        <taxon>Burkholderia cepacia complex</taxon>
    </lineage>
</organism>
<gene>
    <name evidence="1" type="ORF">BPA30113_07109</name>
</gene>
<dbReference type="Proteomes" id="UP000494330">
    <property type="component" value="Unassembled WGS sequence"/>
</dbReference>
<dbReference type="Gene3D" id="3.90.1720.10">
    <property type="entry name" value="endopeptidase domain like (from Nostoc punctiforme)"/>
    <property type="match status" value="1"/>
</dbReference>
<dbReference type="RefSeq" id="WP_160257579.1">
    <property type="nucleotide sequence ID" value="NZ_CABVQD010000046.1"/>
</dbReference>
<protein>
    <submittedName>
        <fullName evidence="1">Uncharacterized protein</fullName>
    </submittedName>
</protein>
<reference evidence="1 2" key="1">
    <citation type="submission" date="2019-09" db="EMBL/GenBank/DDBJ databases">
        <authorList>
            <person name="Depoorter E."/>
        </authorList>
    </citation>
    <scope>NUCLEOTIDE SEQUENCE [LARGE SCALE GENOMIC DNA]</scope>
    <source>
        <strain evidence="1">LMG 30113</strain>
    </source>
</reference>
<accession>A0A6J5E0X4</accession>
<proteinExistence type="predicted"/>
<name>A0A6J5E0X4_9BURK</name>
<keyword evidence="2" id="KW-1185">Reference proteome</keyword>